<comment type="similarity">
    <text evidence="2 9">Belongs to the RecN family.</text>
</comment>
<accession>A0A9D1KAP6</accession>
<feature type="domain" description="RecF/RecN/SMC N-terminal" evidence="11">
    <location>
        <begin position="1"/>
        <end position="503"/>
    </location>
</feature>
<keyword evidence="10" id="KW-0175">Coiled coil</keyword>
<keyword evidence="7 9" id="KW-0234">DNA repair</keyword>
<dbReference type="GO" id="GO:0043590">
    <property type="term" value="C:bacterial nucleoid"/>
    <property type="evidence" value="ECO:0007669"/>
    <property type="project" value="TreeGrafter"/>
</dbReference>
<dbReference type="SUPFAM" id="SSF52540">
    <property type="entry name" value="P-loop containing nucleoside triphosphate hydrolases"/>
    <property type="match status" value="2"/>
</dbReference>
<protein>
    <recommendedName>
        <fullName evidence="3 9">DNA repair protein RecN</fullName>
    </recommendedName>
    <alternativeName>
        <fullName evidence="8 9">Recombination protein N</fullName>
    </alternativeName>
</protein>
<keyword evidence="4" id="KW-0547">Nucleotide-binding</keyword>
<evidence type="ECO:0000256" key="10">
    <source>
        <dbReference type="SAM" id="Coils"/>
    </source>
</evidence>
<dbReference type="PANTHER" id="PTHR11059">
    <property type="entry name" value="DNA REPAIR PROTEIN RECN"/>
    <property type="match status" value="1"/>
</dbReference>
<dbReference type="Gene3D" id="3.40.50.300">
    <property type="entry name" value="P-loop containing nucleotide triphosphate hydrolases"/>
    <property type="match status" value="2"/>
</dbReference>
<dbReference type="InterPro" id="IPR003395">
    <property type="entry name" value="RecF/RecN/SMC_N"/>
</dbReference>
<evidence type="ECO:0000256" key="4">
    <source>
        <dbReference type="ARBA" id="ARBA00022741"/>
    </source>
</evidence>
<dbReference type="Pfam" id="PF02463">
    <property type="entry name" value="SMC_N"/>
    <property type="match status" value="1"/>
</dbReference>
<dbReference type="GO" id="GO:0006310">
    <property type="term" value="P:DNA recombination"/>
    <property type="evidence" value="ECO:0007669"/>
    <property type="project" value="InterPro"/>
</dbReference>
<evidence type="ECO:0000256" key="2">
    <source>
        <dbReference type="ARBA" id="ARBA00009441"/>
    </source>
</evidence>
<evidence type="ECO:0000256" key="8">
    <source>
        <dbReference type="ARBA" id="ARBA00033408"/>
    </source>
</evidence>
<keyword evidence="5 9" id="KW-0227">DNA damage</keyword>
<evidence type="ECO:0000256" key="7">
    <source>
        <dbReference type="ARBA" id="ARBA00023204"/>
    </source>
</evidence>
<comment type="function">
    <text evidence="1 9">May be involved in recombinational repair of damaged DNA.</text>
</comment>
<dbReference type="NCBIfam" id="TIGR00634">
    <property type="entry name" value="recN"/>
    <property type="match status" value="1"/>
</dbReference>
<dbReference type="InterPro" id="IPR027417">
    <property type="entry name" value="P-loop_NTPase"/>
</dbReference>
<sequence>MLKQITIQNLAILDDITLEFSDHFNVLTGETGAGKSIIIDALSLVFGARASVEMVRHGKDMARIEALLYLKPKHAQRIQELTDIDVHEECILQRCIYANGRSTAKCNGYLIPLNILNQIAEFLIDIHSQHESQYLLKADQHLPLLDQYICSYQKDYLQEYQQAFDQYSHLLVEKKFLENASKDLKDIDYLKFQYQELQDVLTEQEEEKMIEEYKELQHFEKNAAMMEEVLQYLDGNQQAIDSLYHALKSIQKIENSEKITDYKNRIESAYIDIQDVTDSLKKEFNIENFDAHRLDELSEQITKTNRLKRKYQTNHLFQLKTEIQEKIENAYTYQEKIENLTLELQKQKEKCFQLADKVTKCRKKYANQLEKEIQQQLADLYLEKASFSVHFEKSEHLTKYGNDLIEFYISTNQGEPQKPLVKIASGGEVSRIMLGLKTIFCKVTELDLIVFDEIDTGVSGKVAMAMGKKMHSIAQFAQVLAVTHLPQVACFSDQHLYIYKETKNNHTQTKVEHLTQDRKIMEIARLLSGEKITENSINTAKDLLSTKQ</sequence>
<dbReference type="GO" id="GO:0009432">
    <property type="term" value="P:SOS response"/>
    <property type="evidence" value="ECO:0007669"/>
    <property type="project" value="TreeGrafter"/>
</dbReference>
<evidence type="ECO:0000259" key="11">
    <source>
        <dbReference type="Pfam" id="PF02463"/>
    </source>
</evidence>
<evidence type="ECO:0000256" key="1">
    <source>
        <dbReference type="ARBA" id="ARBA00003618"/>
    </source>
</evidence>
<dbReference type="GO" id="GO:0006281">
    <property type="term" value="P:DNA repair"/>
    <property type="evidence" value="ECO:0007669"/>
    <property type="project" value="UniProtKB-KW"/>
</dbReference>
<dbReference type="Proteomes" id="UP000886893">
    <property type="component" value="Unassembled WGS sequence"/>
</dbReference>
<dbReference type="CDD" id="cd03241">
    <property type="entry name" value="ABC_RecN"/>
    <property type="match status" value="2"/>
</dbReference>
<gene>
    <name evidence="12" type="primary">recN</name>
    <name evidence="12" type="ORF">IAD04_06240</name>
</gene>
<comment type="caution">
    <text evidence="12">The sequence shown here is derived from an EMBL/GenBank/DDBJ whole genome shotgun (WGS) entry which is preliminary data.</text>
</comment>
<evidence type="ECO:0000256" key="3">
    <source>
        <dbReference type="ARBA" id="ARBA00021315"/>
    </source>
</evidence>
<dbReference type="GO" id="GO:0005524">
    <property type="term" value="F:ATP binding"/>
    <property type="evidence" value="ECO:0007669"/>
    <property type="project" value="UniProtKB-KW"/>
</dbReference>
<keyword evidence="6" id="KW-0067">ATP-binding</keyword>
<dbReference type="InterPro" id="IPR004604">
    <property type="entry name" value="DNA_recomb/repair_RecN"/>
</dbReference>
<evidence type="ECO:0000256" key="9">
    <source>
        <dbReference type="PIRNR" id="PIRNR003128"/>
    </source>
</evidence>
<organism evidence="12 13">
    <name type="scientific">Candidatus Caccosoma faecigallinarum</name>
    <dbReference type="NCBI Taxonomy" id="2840720"/>
    <lineage>
        <taxon>Bacteria</taxon>
        <taxon>Bacillati</taxon>
        <taxon>Bacillota</taxon>
        <taxon>Bacillota incertae sedis</taxon>
        <taxon>Candidatus Caccosoma</taxon>
    </lineage>
</organism>
<dbReference type="EMBL" id="DVKI01000194">
    <property type="protein sequence ID" value="HIT17949.1"/>
    <property type="molecule type" value="Genomic_DNA"/>
</dbReference>
<name>A0A9D1KAP6_9FIRM</name>
<reference evidence="12" key="2">
    <citation type="journal article" date="2021" name="PeerJ">
        <title>Extensive microbial diversity within the chicken gut microbiome revealed by metagenomics and culture.</title>
        <authorList>
            <person name="Gilroy R."/>
            <person name="Ravi A."/>
            <person name="Getino M."/>
            <person name="Pursley I."/>
            <person name="Horton D.L."/>
            <person name="Alikhan N.F."/>
            <person name="Baker D."/>
            <person name="Gharbi K."/>
            <person name="Hall N."/>
            <person name="Watson M."/>
            <person name="Adriaenssens E.M."/>
            <person name="Foster-Nyarko E."/>
            <person name="Jarju S."/>
            <person name="Secka A."/>
            <person name="Antonio M."/>
            <person name="Oren A."/>
            <person name="Chaudhuri R.R."/>
            <person name="La Ragione R."/>
            <person name="Hildebrand F."/>
            <person name="Pallen M.J."/>
        </authorList>
    </citation>
    <scope>NUCLEOTIDE SEQUENCE</scope>
    <source>
        <strain evidence="12">14508</strain>
    </source>
</reference>
<reference evidence="12" key="1">
    <citation type="submission" date="2020-10" db="EMBL/GenBank/DDBJ databases">
        <authorList>
            <person name="Gilroy R."/>
        </authorList>
    </citation>
    <scope>NUCLEOTIDE SEQUENCE</scope>
    <source>
        <strain evidence="12">14508</strain>
    </source>
</reference>
<evidence type="ECO:0000313" key="13">
    <source>
        <dbReference type="Proteomes" id="UP000886893"/>
    </source>
</evidence>
<dbReference type="PANTHER" id="PTHR11059:SF0">
    <property type="entry name" value="DNA REPAIR PROTEIN RECN"/>
    <property type="match status" value="1"/>
</dbReference>
<evidence type="ECO:0000256" key="5">
    <source>
        <dbReference type="ARBA" id="ARBA00022763"/>
    </source>
</evidence>
<evidence type="ECO:0000313" key="12">
    <source>
        <dbReference type="EMBL" id="HIT17949.1"/>
    </source>
</evidence>
<evidence type="ECO:0000256" key="6">
    <source>
        <dbReference type="ARBA" id="ARBA00022840"/>
    </source>
</evidence>
<dbReference type="PIRSF" id="PIRSF003128">
    <property type="entry name" value="RecN"/>
    <property type="match status" value="1"/>
</dbReference>
<proteinExistence type="inferred from homology"/>
<dbReference type="AlphaFoldDB" id="A0A9D1KAP6"/>
<feature type="coiled-coil region" evidence="10">
    <location>
        <begin position="294"/>
        <end position="357"/>
    </location>
</feature>